<proteinExistence type="predicted"/>
<evidence type="ECO:0000313" key="1">
    <source>
        <dbReference type="EMBL" id="RHN65808.1"/>
    </source>
</evidence>
<gene>
    <name evidence="1" type="ORF">MtrunA17_Chr3g0083991</name>
</gene>
<dbReference type="Proteomes" id="UP000265566">
    <property type="component" value="Chromosome 3"/>
</dbReference>
<dbReference type="AlphaFoldDB" id="A0A396IM17"/>
<organism evidence="1 2">
    <name type="scientific">Medicago truncatula</name>
    <name type="common">Barrel medic</name>
    <name type="synonym">Medicago tribuloides</name>
    <dbReference type="NCBI Taxonomy" id="3880"/>
    <lineage>
        <taxon>Eukaryota</taxon>
        <taxon>Viridiplantae</taxon>
        <taxon>Streptophyta</taxon>
        <taxon>Embryophyta</taxon>
        <taxon>Tracheophyta</taxon>
        <taxon>Spermatophyta</taxon>
        <taxon>Magnoliopsida</taxon>
        <taxon>eudicotyledons</taxon>
        <taxon>Gunneridae</taxon>
        <taxon>Pentapetalae</taxon>
        <taxon>rosids</taxon>
        <taxon>fabids</taxon>
        <taxon>Fabales</taxon>
        <taxon>Fabaceae</taxon>
        <taxon>Papilionoideae</taxon>
        <taxon>50 kb inversion clade</taxon>
        <taxon>NPAAA clade</taxon>
        <taxon>Hologalegina</taxon>
        <taxon>IRL clade</taxon>
        <taxon>Trifolieae</taxon>
        <taxon>Medicago</taxon>
    </lineage>
</organism>
<sequence length="42" mass="4905">MILDGLSLGAKERDLELIRYKNMKIERQKYVSPKSEAWHGPC</sequence>
<name>A0A396IM17_MEDTR</name>
<dbReference type="EMBL" id="PSQE01000003">
    <property type="protein sequence ID" value="RHN65808.1"/>
    <property type="molecule type" value="Genomic_DNA"/>
</dbReference>
<accession>A0A396IM17</accession>
<protein>
    <submittedName>
        <fullName evidence="1">Uncharacterized protein</fullName>
    </submittedName>
</protein>
<evidence type="ECO:0000313" key="2">
    <source>
        <dbReference type="Proteomes" id="UP000265566"/>
    </source>
</evidence>
<comment type="caution">
    <text evidence="1">The sequence shown here is derived from an EMBL/GenBank/DDBJ whole genome shotgun (WGS) entry which is preliminary data.</text>
</comment>
<dbReference type="Gramene" id="rna13698">
    <property type="protein sequence ID" value="RHN65808.1"/>
    <property type="gene ID" value="gene13698"/>
</dbReference>
<reference evidence="2" key="1">
    <citation type="journal article" date="2018" name="Nat. Plants">
        <title>Whole-genome landscape of Medicago truncatula symbiotic genes.</title>
        <authorList>
            <person name="Pecrix Y."/>
            <person name="Staton S.E."/>
            <person name="Sallet E."/>
            <person name="Lelandais-Briere C."/>
            <person name="Moreau S."/>
            <person name="Carrere S."/>
            <person name="Blein T."/>
            <person name="Jardinaud M.F."/>
            <person name="Latrasse D."/>
            <person name="Zouine M."/>
            <person name="Zahm M."/>
            <person name="Kreplak J."/>
            <person name="Mayjonade B."/>
            <person name="Satge C."/>
            <person name="Perez M."/>
            <person name="Cauet S."/>
            <person name="Marande W."/>
            <person name="Chantry-Darmon C."/>
            <person name="Lopez-Roques C."/>
            <person name="Bouchez O."/>
            <person name="Berard A."/>
            <person name="Debelle F."/>
            <person name="Munos S."/>
            <person name="Bendahmane A."/>
            <person name="Berges H."/>
            <person name="Niebel A."/>
            <person name="Buitink J."/>
            <person name="Frugier F."/>
            <person name="Benhamed M."/>
            <person name="Crespi M."/>
            <person name="Gouzy J."/>
            <person name="Gamas P."/>
        </authorList>
    </citation>
    <scope>NUCLEOTIDE SEQUENCE [LARGE SCALE GENOMIC DNA]</scope>
    <source>
        <strain evidence="2">cv. Jemalong A17</strain>
    </source>
</reference>